<evidence type="ECO:0008006" key="3">
    <source>
        <dbReference type="Google" id="ProtNLM"/>
    </source>
</evidence>
<evidence type="ECO:0000313" key="2">
    <source>
        <dbReference type="Proteomes" id="UP000643403"/>
    </source>
</evidence>
<proteinExistence type="predicted"/>
<evidence type="ECO:0000313" key="1">
    <source>
        <dbReference type="EMBL" id="GGZ66596.1"/>
    </source>
</evidence>
<accession>A0ABQ3C4E4</accession>
<dbReference type="Proteomes" id="UP000643403">
    <property type="component" value="Unassembled WGS sequence"/>
</dbReference>
<comment type="caution">
    <text evidence="1">The sequence shown here is derived from an EMBL/GenBank/DDBJ whole genome shotgun (WGS) entry which is preliminary data.</text>
</comment>
<protein>
    <recommendedName>
        <fullName evidence="3">VCBS repeat-containing protein</fullName>
    </recommendedName>
</protein>
<gene>
    <name evidence="1" type="ORF">GCM10008101_21050</name>
</gene>
<dbReference type="RefSeq" id="WP_189449645.1">
    <property type="nucleotide sequence ID" value="NZ_BMXY01000002.1"/>
</dbReference>
<reference evidence="2" key="1">
    <citation type="journal article" date="2019" name="Int. J. Syst. Evol. Microbiol.">
        <title>The Global Catalogue of Microorganisms (GCM) 10K type strain sequencing project: providing services to taxonomists for standard genome sequencing and annotation.</title>
        <authorList>
            <consortium name="The Broad Institute Genomics Platform"/>
            <consortium name="The Broad Institute Genome Sequencing Center for Infectious Disease"/>
            <person name="Wu L."/>
            <person name="Ma J."/>
        </authorList>
    </citation>
    <scope>NUCLEOTIDE SEQUENCE [LARGE SCALE GENOMIC DNA]</scope>
    <source>
        <strain evidence="2">KCTC 22558</strain>
    </source>
</reference>
<keyword evidence="2" id="KW-1185">Reference proteome</keyword>
<dbReference type="EMBL" id="BMXY01000002">
    <property type="protein sequence ID" value="GGZ66596.1"/>
    <property type="molecule type" value="Genomic_DNA"/>
</dbReference>
<organism evidence="1 2">
    <name type="scientific">Cognatilysobacter xinjiangensis</name>
    <dbReference type="NCBI Taxonomy" id="546892"/>
    <lineage>
        <taxon>Bacteria</taxon>
        <taxon>Pseudomonadati</taxon>
        <taxon>Pseudomonadota</taxon>
        <taxon>Gammaproteobacteria</taxon>
        <taxon>Lysobacterales</taxon>
        <taxon>Lysobacteraceae</taxon>
        <taxon>Cognatilysobacter</taxon>
    </lineage>
</organism>
<sequence>MALSALALAAAFALQPVGSFHGGEAVARDGERWLALRGGGAAAALVVATARVRRVHDEIVDAPGARTGEAVSSTVAGTRMLLRGAGLRSGAVATAWRGDEPARISEAPIDLRLGDAAYRLALRCALPGAPCRVELETGTHRQALLELAAMRNEDGSLMLGDDASPALLFAGDIDRDGRLDLILDATDHYNLSRPTLYLSTQAADGELVHRVAEHEAVGC</sequence>
<name>A0ABQ3C4E4_9GAMM</name>